<evidence type="ECO:0000313" key="1">
    <source>
        <dbReference type="EMBL" id="RXH85633.1"/>
    </source>
</evidence>
<dbReference type="AlphaFoldDB" id="A0A498IW39"/>
<name>A0A498IW39_MALDO</name>
<evidence type="ECO:0000313" key="2">
    <source>
        <dbReference type="Proteomes" id="UP000290289"/>
    </source>
</evidence>
<proteinExistence type="predicted"/>
<protein>
    <submittedName>
        <fullName evidence="1">Uncharacterized protein</fullName>
    </submittedName>
</protein>
<accession>A0A498IW39</accession>
<dbReference type="Proteomes" id="UP000290289">
    <property type="component" value="Chromosome 10"/>
</dbReference>
<sequence>MSQLITRRRSVSNAAPALSASSAPSVSAPDLRRANPSFCLCATILARRRFVWLIFGRRIFDFARRWSYVAQNDLIDSKSQEGKGFSKNLNPHNCKILRGEVHTLTFALRQSCKGRISLQFAAVVIQLQQQQQPRVLASGEVFFINLEFY</sequence>
<gene>
    <name evidence="1" type="ORF">DVH24_009454</name>
</gene>
<comment type="caution">
    <text evidence="1">The sequence shown here is derived from an EMBL/GenBank/DDBJ whole genome shotgun (WGS) entry which is preliminary data.</text>
</comment>
<organism evidence="1 2">
    <name type="scientific">Malus domestica</name>
    <name type="common">Apple</name>
    <name type="synonym">Pyrus malus</name>
    <dbReference type="NCBI Taxonomy" id="3750"/>
    <lineage>
        <taxon>Eukaryota</taxon>
        <taxon>Viridiplantae</taxon>
        <taxon>Streptophyta</taxon>
        <taxon>Embryophyta</taxon>
        <taxon>Tracheophyta</taxon>
        <taxon>Spermatophyta</taxon>
        <taxon>Magnoliopsida</taxon>
        <taxon>eudicotyledons</taxon>
        <taxon>Gunneridae</taxon>
        <taxon>Pentapetalae</taxon>
        <taxon>rosids</taxon>
        <taxon>fabids</taxon>
        <taxon>Rosales</taxon>
        <taxon>Rosaceae</taxon>
        <taxon>Amygdaloideae</taxon>
        <taxon>Maleae</taxon>
        <taxon>Malus</taxon>
    </lineage>
</organism>
<reference evidence="1 2" key="1">
    <citation type="submission" date="2018-10" db="EMBL/GenBank/DDBJ databases">
        <title>A high-quality apple genome assembly.</title>
        <authorList>
            <person name="Hu J."/>
        </authorList>
    </citation>
    <scope>NUCLEOTIDE SEQUENCE [LARGE SCALE GENOMIC DNA]</scope>
    <source>
        <strain evidence="2">cv. HFTH1</strain>
        <tissue evidence="1">Young leaf</tissue>
    </source>
</reference>
<dbReference type="EMBL" id="RDQH01000336">
    <property type="protein sequence ID" value="RXH85633.1"/>
    <property type="molecule type" value="Genomic_DNA"/>
</dbReference>
<keyword evidence="2" id="KW-1185">Reference proteome</keyword>